<accession>X1NC78</accession>
<gene>
    <name evidence="1" type="ORF">S06H3_20760</name>
</gene>
<feature type="non-terminal residue" evidence="1">
    <location>
        <position position="1"/>
    </location>
</feature>
<sequence>GLCRPGLSLSILASCRETPDEIIERLRCDVAAFHGGTSQADDVTALTLPCVG</sequence>
<name>X1NC78_9ZZZZ</name>
<dbReference type="AlphaFoldDB" id="X1NC78"/>
<organism evidence="1">
    <name type="scientific">marine sediment metagenome</name>
    <dbReference type="NCBI Taxonomy" id="412755"/>
    <lineage>
        <taxon>unclassified sequences</taxon>
        <taxon>metagenomes</taxon>
        <taxon>ecological metagenomes</taxon>
    </lineage>
</organism>
<comment type="caution">
    <text evidence="1">The sequence shown here is derived from an EMBL/GenBank/DDBJ whole genome shotgun (WGS) entry which is preliminary data.</text>
</comment>
<evidence type="ECO:0000313" key="1">
    <source>
        <dbReference type="EMBL" id="GAI16274.1"/>
    </source>
</evidence>
<reference evidence="1" key="1">
    <citation type="journal article" date="2014" name="Front. Microbiol.">
        <title>High frequency of phylogenetically diverse reductive dehalogenase-homologous genes in deep subseafloor sedimentary metagenomes.</title>
        <authorList>
            <person name="Kawai M."/>
            <person name="Futagami T."/>
            <person name="Toyoda A."/>
            <person name="Takaki Y."/>
            <person name="Nishi S."/>
            <person name="Hori S."/>
            <person name="Arai W."/>
            <person name="Tsubouchi T."/>
            <person name="Morono Y."/>
            <person name="Uchiyama I."/>
            <person name="Ito T."/>
            <person name="Fujiyama A."/>
            <person name="Inagaki F."/>
            <person name="Takami H."/>
        </authorList>
    </citation>
    <scope>NUCLEOTIDE SEQUENCE</scope>
    <source>
        <strain evidence="1">Expedition CK06-06</strain>
    </source>
</reference>
<protein>
    <submittedName>
        <fullName evidence="1">Uncharacterized protein</fullName>
    </submittedName>
</protein>
<proteinExistence type="predicted"/>
<dbReference type="EMBL" id="BARV01010798">
    <property type="protein sequence ID" value="GAI16274.1"/>
    <property type="molecule type" value="Genomic_DNA"/>
</dbReference>